<feature type="transmembrane region" description="Helical" evidence="7">
    <location>
        <begin position="148"/>
        <end position="166"/>
    </location>
</feature>
<dbReference type="CDD" id="cd03789">
    <property type="entry name" value="GT9_LPS_heptosyltransferase"/>
    <property type="match status" value="1"/>
</dbReference>
<dbReference type="InterPro" id="IPR002201">
    <property type="entry name" value="Glyco_trans_9"/>
</dbReference>
<evidence type="ECO:0000256" key="6">
    <source>
        <dbReference type="ARBA" id="ARBA00023136"/>
    </source>
</evidence>
<keyword evidence="5 7" id="KW-1133">Transmembrane helix</keyword>
<feature type="domain" description="O-antigen ligase-related" evidence="8">
    <location>
        <begin position="178"/>
        <end position="334"/>
    </location>
</feature>
<dbReference type="PANTHER" id="PTHR30160:SF1">
    <property type="entry name" value="LIPOPOLYSACCHARIDE 1,2-N-ACETYLGLUCOSAMINETRANSFERASE-RELATED"/>
    <property type="match status" value="1"/>
</dbReference>
<evidence type="ECO:0000256" key="7">
    <source>
        <dbReference type="SAM" id="Phobius"/>
    </source>
</evidence>
<evidence type="ECO:0000256" key="4">
    <source>
        <dbReference type="ARBA" id="ARBA00022692"/>
    </source>
</evidence>
<accession>A0A844B5I7</accession>
<dbReference type="InterPro" id="IPR007016">
    <property type="entry name" value="O-antigen_ligase-rel_domated"/>
</dbReference>
<dbReference type="RefSeq" id="WP_153585804.1">
    <property type="nucleotide sequence ID" value="NZ_WJBU01000013.1"/>
</dbReference>
<feature type="transmembrane region" description="Helical" evidence="7">
    <location>
        <begin position="351"/>
        <end position="373"/>
    </location>
</feature>
<dbReference type="Gene3D" id="3.40.50.2000">
    <property type="entry name" value="Glycogen Phosphorylase B"/>
    <property type="match status" value="2"/>
</dbReference>
<reference evidence="9 10" key="1">
    <citation type="submission" date="2019-11" db="EMBL/GenBank/DDBJ databases">
        <title>Caenimonas koreensis gen. nov., sp. nov., isolated from activated sludge.</title>
        <authorList>
            <person name="Seung H.R."/>
        </authorList>
    </citation>
    <scope>NUCLEOTIDE SEQUENCE [LARGE SCALE GENOMIC DNA]</scope>
    <source>
        <strain evidence="9 10">EMB320</strain>
    </source>
</reference>
<feature type="transmembrane region" description="Helical" evidence="7">
    <location>
        <begin position="172"/>
        <end position="189"/>
    </location>
</feature>
<evidence type="ECO:0000256" key="5">
    <source>
        <dbReference type="ARBA" id="ARBA00022989"/>
    </source>
</evidence>
<dbReference type="EMBL" id="WJBU01000013">
    <property type="protein sequence ID" value="MRD48483.1"/>
    <property type="molecule type" value="Genomic_DNA"/>
</dbReference>
<dbReference type="GO" id="GO:0005829">
    <property type="term" value="C:cytosol"/>
    <property type="evidence" value="ECO:0007669"/>
    <property type="project" value="TreeGrafter"/>
</dbReference>
<dbReference type="GO" id="GO:0016020">
    <property type="term" value="C:membrane"/>
    <property type="evidence" value="ECO:0007669"/>
    <property type="project" value="UniProtKB-SubCell"/>
</dbReference>
<dbReference type="GO" id="GO:0009244">
    <property type="term" value="P:lipopolysaccharide core region biosynthetic process"/>
    <property type="evidence" value="ECO:0007669"/>
    <property type="project" value="TreeGrafter"/>
</dbReference>
<evidence type="ECO:0000256" key="3">
    <source>
        <dbReference type="ARBA" id="ARBA00022679"/>
    </source>
</evidence>
<feature type="transmembrane region" description="Helical" evidence="7">
    <location>
        <begin position="9"/>
        <end position="25"/>
    </location>
</feature>
<comment type="caution">
    <text evidence="9">The sequence shown here is derived from an EMBL/GenBank/DDBJ whole genome shotgun (WGS) entry which is preliminary data.</text>
</comment>
<keyword evidence="2" id="KW-0328">Glycosyltransferase</keyword>
<evidence type="ECO:0000256" key="1">
    <source>
        <dbReference type="ARBA" id="ARBA00004141"/>
    </source>
</evidence>
<feature type="transmembrane region" description="Helical" evidence="7">
    <location>
        <begin position="60"/>
        <end position="78"/>
    </location>
</feature>
<dbReference type="OrthoDB" id="9781892at2"/>
<sequence>MKDRITQTGVWHACVVVGLAGLGFFTPFSSAGVAFALALIVVLAFWPARRLWREAPWNEPVMAVGLGLFAYIVIQTLVTGGNSASSRQAISQYQELLLAPILYSVLRDARRRQVLMLSLFAGAVALALMVWAAPLHPELQAMIFKRRISAGFALAVCAFLVVMRAKDTPQPWPARVVAAFLAFTVLFGLDGRTGQLLVIVLAVLTVWLHSTRRVRWVASLAGLLVVLALAWTSGTVGSRMKETLSMSPGGDETVVTSTGIRVELMRVALALAQRYGVAGAGYGNYTQVHAQMADEIYRTPVEGANVNWMRSTNPHNEYFMQLIGGGIVGAALFIAWLAAAFRAALRAPPAIGVQLGAVVVAFAIGCLFNSLLLDFIEGHFYMALVACLLAQARATRHGDTDEVRSVLIIATRQIGDVLLTTPLIRAARRRWPDARIDVIGFAGTLGMLRNNADINGYFETPAKSGWRDARSLASRLWRRYDLALVTDPGDRAHLLGWIAAPQRAGIVPAAGRSNWVKRVLLRHTVVAAGDQGTVHVTAEKQSLIAPWLDESSVRADVIAPPPRDLPGDIAAALQPGAVVVHAPSMWPYKQWPVAHFEELVKALLAMGRQVVLTGSAGARDKECIAPLLTLAPAPQLLDVSGQLDFNQLVAVLQRAALYIGPDTSVSHLAAATGVPVIAIFGPTNPMRWAPWPAKSNASEIFERSTLVQRIGNVTLLQSDLPCVPCGKAGCEDHRQSRSDCLVAIGPDRVLEQVRLVLAR</sequence>
<comment type="subcellular location">
    <subcellularLocation>
        <location evidence="1">Membrane</location>
        <topology evidence="1">Multi-pass membrane protein</topology>
    </subcellularLocation>
</comment>
<organism evidence="9 10">
    <name type="scientific">Caenimonas koreensis DSM 17982</name>
    <dbReference type="NCBI Taxonomy" id="1121255"/>
    <lineage>
        <taxon>Bacteria</taxon>
        <taxon>Pseudomonadati</taxon>
        <taxon>Pseudomonadota</taxon>
        <taxon>Betaproteobacteria</taxon>
        <taxon>Burkholderiales</taxon>
        <taxon>Comamonadaceae</taxon>
        <taxon>Caenimonas</taxon>
    </lineage>
</organism>
<dbReference type="SUPFAM" id="SSF53756">
    <property type="entry name" value="UDP-Glycosyltransferase/glycogen phosphorylase"/>
    <property type="match status" value="1"/>
</dbReference>
<keyword evidence="3" id="KW-0808">Transferase</keyword>
<keyword evidence="6 7" id="KW-0472">Membrane</keyword>
<proteinExistence type="predicted"/>
<feature type="transmembrane region" description="Helical" evidence="7">
    <location>
        <begin position="114"/>
        <end position="136"/>
    </location>
</feature>
<dbReference type="InterPro" id="IPR051199">
    <property type="entry name" value="LPS_LOS_Heptosyltrfase"/>
</dbReference>
<evidence type="ECO:0000256" key="2">
    <source>
        <dbReference type="ARBA" id="ARBA00022676"/>
    </source>
</evidence>
<protein>
    <recommendedName>
        <fullName evidence="8">O-antigen ligase-related domain-containing protein</fullName>
    </recommendedName>
</protein>
<evidence type="ECO:0000313" key="9">
    <source>
        <dbReference type="EMBL" id="MRD48483.1"/>
    </source>
</evidence>
<dbReference type="Pfam" id="PF01075">
    <property type="entry name" value="Glyco_transf_9"/>
    <property type="match status" value="1"/>
</dbReference>
<feature type="transmembrane region" description="Helical" evidence="7">
    <location>
        <begin position="318"/>
        <end position="339"/>
    </location>
</feature>
<keyword evidence="4 7" id="KW-0812">Transmembrane</keyword>
<dbReference type="Proteomes" id="UP000487350">
    <property type="component" value="Unassembled WGS sequence"/>
</dbReference>
<dbReference type="AlphaFoldDB" id="A0A844B5I7"/>
<name>A0A844B5I7_9BURK</name>
<dbReference type="PANTHER" id="PTHR30160">
    <property type="entry name" value="TETRAACYLDISACCHARIDE 4'-KINASE-RELATED"/>
    <property type="match status" value="1"/>
</dbReference>
<keyword evidence="10" id="KW-1185">Reference proteome</keyword>
<feature type="transmembrane region" description="Helical" evidence="7">
    <location>
        <begin position="194"/>
        <end position="210"/>
    </location>
</feature>
<feature type="transmembrane region" description="Helical" evidence="7">
    <location>
        <begin position="216"/>
        <end position="236"/>
    </location>
</feature>
<evidence type="ECO:0000259" key="8">
    <source>
        <dbReference type="Pfam" id="PF04932"/>
    </source>
</evidence>
<dbReference type="GO" id="GO:0008713">
    <property type="term" value="F:ADP-heptose-lipopolysaccharide heptosyltransferase activity"/>
    <property type="evidence" value="ECO:0007669"/>
    <property type="project" value="TreeGrafter"/>
</dbReference>
<dbReference type="Pfam" id="PF04932">
    <property type="entry name" value="Wzy_C"/>
    <property type="match status" value="1"/>
</dbReference>
<gene>
    <name evidence="9" type="ORF">GHT07_14440</name>
</gene>
<evidence type="ECO:0000313" key="10">
    <source>
        <dbReference type="Proteomes" id="UP000487350"/>
    </source>
</evidence>